<dbReference type="InterPro" id="IPR044996">
    <property type="entry name" value="COQ10-like"/>
</dbReference>
<dbReference type="Gene3D" id="3.30.530.20">
    <property type="match status" value="1"/>
</dbReference>
<proteinExistence type="inferred from homology"/>
<keyword evidence="6" id="KW-1185">Reference proteome</keyword>
<dbReference type="PANTHER" id="PTHR12901">
    <property type="entry name" value="SPERM PROTEIN HOMOLOG"/>
    <property type="match status" value="1"/>
</dbReference>
<dbReference type="EMBL" id="JBGBPQ010000023">
    <property type="protein sequence ID" value="KAL1500504.1"/>
    <property type="molecule type" value="Genomic_DNA"/>
</dbReference>
<name>A0AB34ILZ7_PRYPA</name>
<evidence type="ECO:0000256" key="3">
    <source>
        <dbReference type="ARBA" id="ARBA00024947"/>
    </source>
</evidence>
<reference evidence="5 6" key="1">
    <citation type="journal article" date="2024" name="Science">
        <title>Giant polyketide synthase enzymes in the biosynthesis of giant marine polyether toxins.</title>
        <authorList>
            <person name="Fallon T.R."/>
            <person name="Shende V.V."/>
            <person name="Wierzbicki I.H."/>
            <person name="Pendleton A.L."/>
            <person name="Watervoot N.F."/>
            <person name="Auber R.P."/>
            <person name="Gonzalez D.J."/>
            <person name="Wisecaver J.H."/>
            <person name="Moore B.S."/>
        </authorList>
    </citation>
    <scope>NUCLEOTIDE SEQUENCE [LARGE SCALE GENOMIC DNA]</scope>
    <source>
        <strain evidence="5 6">12B1</strain>
    </source>
</reference>
<evidence type="ECO:0000313" key="5">
    <source>
        <dbReference type="EMBL" id="KAL1500504.1"/>
    </source>
</evidence>
<protein>
    <recommendedName>
        <fullName evidence="4">Coenzyme Q-binding protein COQ10 START domain-containing protein</fullName>
    </recommendedName>
</protein>
<dbReference type="Pfam" id="PF03364">
    <property type="entry name" value="Polyketide_cyc"/>
    <property type="match status" value="1"/>
</dbReference>
<evidence type="ECO:0000259" key="4">
    <source>
        <dbReference type="Pfam" id="PF03364"/>
    </source>
</evidence>
<dbReference type="SUPFAM" id="SSF55961">
    <property type="entry name" value="Bet v1-like"/>
    <property type="match status" value="1"/>
</dbReference>
<dbReference type="CDD" id="cd07813">
    <property type="entry name" value="COQ10p_like"/>
    <property type="match status" value="1"/>
</dbReference>
<comment type="function">
    <text evidence="3">Required for the function of coenzyme Q in the respiratory chain. May serve as a chaperone or may be involved in the transport of Q6 from its site of synthesis to the catalytic sites of the respiratory complexes.</text>
</comment>
<dbReference type="GO" id="GO:0005739">
    <property type="term" value="C:mitochondrion"/>
    <property type="evidence" value="ECO:0007669"/>
    <property type="project" value="TreeGrafter"/>
</dbReference>
<accession>A0AB34ILZ7</accession>
<dbReference type="PANTHER" id="PTHR12901:SF10">
    <property type="entry name" value="COENZYME Q-BINDING PROTEIN COQ10, MITOCHONDRIAL"/>
    <property type="match status" value="1"/>
</dbReference>
<comment type="similarity">
    <text evidence="1">Belongs to the COQ10 family.</text>
</comment>
<dbReference type="InterPro" id="IPR023393">
    <property type="entry name" value="START-like_dom_sf"/>
</dbReference>
<dbReference type="AlphaFoldDB" id="A0AB34ILZ7"/>
<dbReference type="InterPro" id="IPR005031">
    <property type="entry name" value="COQ10_START"/>
</dbReference>
<dbReference type="GO" id="GO:0045333">
    <property type="term" value="P:cellular respiration"/>
    <property type="evidence" value="ECO:0007669"/>
    <property type="project" value="InterPro"/>
</dbReference>
<dbReference type="GO" id="GO:0048039">
    <property type="term" value="F:ubiquinone binding"/>
    <property type="evidence" value="ECO:0007669"/>
    <property type="project" value="InterPro"/>
</dbReference>
<gene>
    <name evidence="5" type="ORF">AB1Y20_013161</name>
</gene>
<comment type="subunit">
    <text evidence="2">Interacts with coenzyme Q.</text>
</comment>
<evidence type="ECO:0000256" key="2">
    <source>
        <dbReference type="ARBA" id="ARBA00011814"/>
    </source>
</evidence>
<comment type="caution">
    <text evidence="5">The sequence shown here is derived from an EMBL/GenBank/DDBJ whole genome shotgun (WGS) entry which is preliminary data.</text>
</comment>
<organism evidence="5 6">
    <name type="scientific">Prymnesium parvum</name>
    <name type="common">Toxic golden alga</name>
    <dbReference type="NCBI Taxonomy" id="97485"/>
    <lineage>
        <taxon>Eukaryota</taxon>
        <taxon>Haptista</taxon>
        <taxon>Haptophyta</taxon>
        <taxon>Prymnesiophyceae</taxon>
        <taxon>Prymnesiales</taxon>
        <taxon>Prymnesiaceae</taxon>
        <taxon>Prymnesium</taxon>
    </lineage>
</organism>
<dbReference type="Proteomes" id="UP001515480">
    <property type="component" value="Unassembled WGS sequence"/>
</dbReference>
<feature type="domain" description="Coenzyme Q-binding protein COQ10 START" evidence="4">
    <location>
        <begin position="46"/>
        <end position="176"/>
    </location>
</feature>
<evidence type="ECO:0000313" key="6">
    <source>
        <dbReference type="Proteomes" id="UP001515480"/>
    </source>
</evidence>
<sequence>MLRSWRGAPLLRPAGCARARAFLPGLSSSRHDAASHRRSHKWQRVVQFPVDTIYGVVADVESYSQFLPWCLSSRVVRRTEGVDGSESMEAHVRVGFMLMQSQFSSTVTLSPRKRVVAVSRANEHLEELSFSWDFAPLGEEACRLDLKLDFCLRSPEHGQMWDLVREKVISDYLQAFQQRCADLGQQKRA</sequence>
<evidence type="ECO:0000256" key="1">
    <source>
        <dbReference type="ARBA" id="ARBA00006885"/>
    </source>
</evidence>